<accession>A0A1I3PBK5</accession>
<reference evidence="16 19" key="3">
    <citation type="journal article" date="2017" name="Nat. Microbiol.">
        <title>Natural product diversity associated with the nematode symbionts Photorhabdus and Xenorhabdus.</title>
        <authorList>
            <person name="Tobias N.J."/>
            <person name="Wolff H."/>
            <person name="Djahanschiri B."/>
            <person name="Grundmann F."/>
            <person name="Kronenwerth M."/>
            <person name="Shi Y.M."/>
            <person name="Simonyi S."/>
            <person name="Grun P."/>
            <person name="Shapiro-Ilan D."/>
            <person name="Pidot S.J."/>
            <person name="Stinear T.P."/>
            <person name="Ebersberger I."/>
            <person name="Bode H.B."/>
        </authorList>
    </citation>
    <scope>NUCLEOTIDE SEQUENCE [LARGE SCALE GENOMIC DNA]</scope>
    <source>
        <strain evidence="16 19">DSM 17908</strain>
    </source>
</reference>
<keyword evidence="12 14" id="KW-0472">Membrane</keyword>
<evidence type="ECO:0000256" key="11">
    <source>
        <dbReference type="ARBA" id="ARBA00023012"/>
    </source>
</evidence>
<evidence type="ECO:0000256" key="2">
    <source>
        <dbReference type="ARBA" id="ARBA00004429"/>
    </source>
</evidence>
<evidence type="ECO:0000256" key="5">
    <source>
        <dbReference type="ARBA" id="ARBA00022519"/>
    </source>
</evidence>
<evidence type="ECO:0000256" key="3">
    <source>
        <dbReference type="ARBA" id="ARBA00012438"/>
    </source>
</evidence>
<keyword evidence="11" id="KW-0902">Two-component regulatory system</keyword>
<evidence type="ECO:0000313" key="19">
    <source>
        <dbReference type="Proteomes" id="UP000224607"/>
    </source>
</evidence>
<dbReference type="RefSeq" id="WP_092509718.1">
    <property type="nucleotide sequence ID" value="NZ_CAWNQB010000034.1"/>
</dbReference>
<comment type="catalytic activity">
    <reaction evidence="1">
        <text>ATP + protein L-histidine = ADP + protein N-phospho-L-histidine.</text>
        <dbReference type="EC" id="2.7.13.3"/>
    </reaction>
</comment>
<dbReference type="OrthoDB" id="9804645at2"/>
<keyword evidence="8 14" id="KW-0812">Transmembrane</keyword>
<comment type="subcellular location">
    <subcellularLocation>
        <location evidence="2">Cell inner membrane</location>
        <topology evidence="2">Multi-pass membrane protein</topology>
    </subcellularLocation>
</comment>
<keyword evidence="5" id="KW-0997">Cell inner membrane</keyword>
<feature type="transmembrane region" description="Helical" evidence="14">
    <location>
        <begin position="51"/>
        <end position="71"/>
    </location>
</feature>
<reference evidence="18" key="1">
    <citation type="submission" date="2016-10" db="EMBL/GenBank/DDBJ databases">
        <authorList>
            <person name="Varghese N."/>
            <person name="Submissions S."/>
        </authorList>
    </citation>
    <scope>NUCLEOTIDE SEQUENCE [LARGE SCALE GENOMIC DNA]</scope>
    <source>
        <strain evidence="18">DSM 17908</strain>
    </source>
</reference>
<keyword evidence="7" id="KW-0808">Transferase</keyword>
<dbReference type="InterPro" id="IPR003594">
    <property type="entry name" value="HATPase_dom"/>
</dbReference>
<dbReference type="InterPro" id="IPR004358">
    <property type="entry name" value="Sig_transdc_His_kin-like_C"/>
</dbReference>
<dbReference type="SMART" id="SM00388">
    <property type="entry name" value="HisKA"/>
    <property type="match status" value="1"/>
</dbReference>
<dbReference type="AlphaFoldDB" id="A0A1I3PBK5"/>
<dbReference type="InterPro" id="IPR005467">
    <property type="entry name" value="His_kinase_dom"/>
</dbReference>
<dbReference type="SUPFAM" id="SSF47384">
    <property type="entry name" value="Homodimeric domain of signal transducing histidine kinase"/>
    <property type="match status" value="1"/>
</dbReference>
<evidence type="ECO:0000313" key="16">
    <source>
        <dbReference type="EMBL" id="PHM44855.1"/>
    </source>
</evidence>
<evidence type="ECO:0000256" key="7">
    <source>
        <dbReference type="ARBA" id="ARBA00022679"/>
    </source>
</evidence>
<evidence type="ECO:0000313" key="17">
    <source>
        <dbReference type="EMBL" id="SFJ18873.1"/>
    </source>
</evidence>
<dbReference type="PRINTS" id="PR00344">
    <property type="entry name" value="BCTRLSENSOR"/>
</dbReference>
<evidence type="ECO:0000256" key="10">
    <source>
        <dbReference type="ARBA" id="ARBA00022989"/>
    </source>
</evidence>
<protein>
    <recommendedName>
        <fullName evidence="13">Sensor histidine kinase EnvZ</fullName>
        <ecNumber evidence="3">2.7.13.3</ecNumber>
    </recommendedName>
</protein>
<evidence type="ECO:0000259" key="15">
    <source>
        <dbReference type="PROSITE" id="PS50109"/>
    </source>
</evidence>
<evidence type="ECO:0000256" key="8">
    <source>
        <dbReference type="ARBA" id="ARBA00022692"/>
    </source>
</evidence>
<dbReference type="EMBL" id="FORG01000006">
    <property type="protein sequence ID" value="SFJ18873.1"/>
    <property type="molecule type" value="Genomic_DNA"/>
</dbReference>
<dbReference type="Gene3D" id="1.10.287.130">
    <property type="match status" value="1"/>
</dbReference>
<dbReference type="EMBL" id="NITY01000004">
    <property type="protein sequence ID" value="PHM44855.1"/>
    <property type="molecule type" value="Genomic_DNA"/>
</dbReference>
<dbReference type="PANTHER" id="PTHR44936:SF5">
    <property type="entry name" value="SENSOR HISTIDINE KINASE ENVZ"/>
    <property type="match status" value="1"/>
</dbReference>
<evidence type="ECO:0000256" key="1">
    <source>
        <dbReference type="ARBA" id="ARBA00000085"/>
    </source>
</evidence>
<name>A0A1I3PBK5_9GAMM</name>
<dbReference type="PANTHER" id="PTHR44936">
    <property type="entry name" value="SENSOR PROTEIN CREC"/>
    <property type="match status" value="1"/>
</dbReference>
<keyword evidence="6" id="KW-0597">Phosphoprotein</keyword>
<evidence type="ECO:0000256" key="14">
    <source>
        <dbReference type="SAM" id="Phobius"/>
    </source>
</evidence>
<dbReference type="Pfam" id="PF02518">
    <property type="entry name" value="HATPase_c"/>
    <property type="match status" value="1"/>
</dbReference>
<gene>
    <name evidence="17" type="ORF">SAMN05421680_10692</name>
    <name evidence="16" type="ORF">Xmau_01569</name>
</gene>
<dbReference type="Proteomes" id="UP000198919">
    <property type="component" value="Unassembled WGS sequence"/>
</dbReference>
<dbReference type="Proteomes" id="UP000224607">
    <property type="component" value="Unassembled WGS sequence"/>
</dbReference>
<evidence type="ECO:0000256" key="13">
    <source>
        <dbReference type="ARBA" id="ARBA00041011"/>
    </source>
</evidence>
<dbReference type="SMART" id="SM00387">
    <property type="entry name" value="HATPase_c"/>
    <property type="match status" value="1"/>
</dbReference>
<dbReference type="STRING" id="351675.SAMN05421680_10692"/>
<dbReference type="Gene3D" id="3.30.565.10">
    <property type="entry name" value="Histidine kinase-like ATPase, C-terminal domain"/>
    <property type="match status" value="1"/>
</dbReference>
<dbReference type="GO" id="GO:0005886">
    <property type="term" value="C:plasma membrane"/>
    <property type="evidence" value="ECO:0007669"/>
    <property type="project" value="UniProtKB-SubCell"/>
</dbReference>
<evidence type="ECO:0000256" key="4">
    <source>
        <dbReference type="ARBA" id="ARBA00022475"/>
    </source>
</evidence>
<keyword evidence="9 17" id="KW-0418">Kinase</keyword>
<dbReference type="InterPro" id="IPR050980">
    <property type="entry name" value="2C_sensor_his_kinase"/>
</dbReference>
<feature type="transmembrane region" description="Helical" evidence="14">
    <location>
        <begin position="12"/>
        <end position="31"/>
    </location>
</feature>
<evidence type="ECO:0000313" key="18">
    <source>
        <dbReference type="Proteomes" id="UP000198919"/>
    </source>
</evidence>
<keyword evidence="10 14" id="KW-1133">Transmembrane helix</keyword>
<dbReference type="CDD" id="cd00082">
    <property type="entry name" value="HisKA"/>
    <property type="match status" value="1"/>
</dbReference>
<dbReference type="FunFam" id="1.10.287.130:FF:000006">
    <property type="entry name" value="Osmolarity two-component histidine kinase EnvZ"/>
    <property type="match status" value="1"/>
</dbReference>
<dbReference type="GO" id="GO:0000155">
    <property type="term" value="F:phosphorelay sensor kinase activity"/>
    <property type="evidence" value="ECO:0007669"/>
    <property type="project" value="InterPro"/>
</dbReference>
<reference evidence="17" key="2">
    <citation type="submission" date="2016-10" db="EMBL/GenBank/DDBJ databases">
        <authorList>
            <person name="de Groot N.N."/>
        </authorList>
    </citation>
    <scope>NUCLEOTIDE SEQUENCE [LARGE SCALE GENOMIC DNA]</scope>
    <source>
        <strain evidence="17">DSM 17908</strain>
    </source>
</reference>
<dbReference type="InterPro" id="IPR003661">
    <property type="entry name" value="HisK_dim/P_dom"/>
</dbReference>
<feature type="domain" description="Histidine kinase" evidence="15">
    <location>
        <begin position="132"/>
        <end position="355"/>
    </location>
</feature>
<organism evidence="17 18">
    <name type="scientific">Xenorhabdus mauleonii</name>
    <dbReference type="NCBI Taxonomy" id="351675"/>
    <lineage>
        <taxon>Bacteria</taxon>
        <taxon>Pseudomonadati</taxon>
        <taxon>Pseudomonadota</taxon>
        <taxon>Gammaproteobacteria</taxon>
        <taxon>Enterobacterales</taxon>
        <taxon>Morganellaceae</taxon>
        <taxon>Xenorhabdus</taxon>
    </lineage>
</organism>
<evidence type="ECO:0000256" key="6">
    <source>
        <dbReference type="ARBA" id="ARBA00022553"/>
    </source>
</evidence>
<dbReference type="SUPFAM" id="SSF55874">
    <property type="entry name" value="ATPase domain of HSP90 chaperone/DNA topoisomerase II/histidine kinase"/>
    <property type="match status" value="1"/>
</dbReference>
<proteinExistence type="predicted"/>
<dbReference type="InterPro" id="IPR036890">
    <property type="entry name" value="HATPase_C_sf"/>
</dbReference>
<dbReference type="EC" id="2.7.13.3" evidence="3"/>
<keyword evidence="4" id="KW-1003">Cell membrane</keyword>
<dbReference type="InterPro" id="IPR036097">
    <property type="entry name" value="HisK_dim/P_sf"/>
</dbReference>
<dbReference type="Pfam" id="PF00512">
    <property type="entry name" value="HisKA"/>
    <property type="match status" value="1"/>
</dbReference>
<evidence type="ECO:0000256" key="9">
    <source>
        <dbReference type="ARBA" id="ARBA00022777"/>
    </source>
</evidence>
<keyword evidence="19" id="KW-1185">Reference proteome</keyword>
<sequence length="359" mass="39737">MRKQRISPRPRLSAVLYSVLALFLGSLIISYPFAQLLVNIEKLPFSTVFPYLFMSVFVAALSVCAAFWRYLHIQKRALKSIQKTIMEMGEKKQVKSLSATGMPAVRSVRQAVNQLSGRLASQESTQAVLLAGVSHDLRTPLTRIRLAMEMMEGKDEFLTESIYQDIEECSAIIDQFIDYQRAGQDMPKSRCELNELLAAVIKSETVIKPETAGTPEQGSHAGIEENLSAQPIFVMANSLSIKRVIANMFTNARRYGKGWIQISSGTTEKFGWFQVEDNGVGMTKEEAAILFRPFVQGERIRNAHNDANNDGNTSGGAGLGLAIIRRIIDSHAGYIEVNKSIKGGLSIRAYLPLDTQSGQ</sequence>
<evidence type="ECO:0000256" key="12">
    <source>
        <dbReference type="ARBA" id="ARBA00023136"/>
    </source>
</evidence>
<dbReference type="PROSITE" id="PS50109">
    <property type="entry name" value="HIS_KIN"/>
    <property type="match status" value="1"/>
</dbReference>